<gene>
    <name evidence="2" type="ORF">D3M76_00280</name>
</gene>
<organism evidence="2 3">
    <name type="scientific">Rodentibacter pneumotropicus</name>
    <dbReference type="NCBI Taxonomy" id="758"/>
    <lineage>
        <taxon>Bacteria</taxon>
        <taxon>Pseudomonadati</taxon>
        <taxon>Pseudomonadota</taxon>
        <taxon>Gammaproteobacteria</taxon>
        <taxon>Pasteurellales</taxon>
        <taxon>Pasteurellaceae</taxon>
        <taxon>Rodentibacter</taxon>
    </lineage>
</organism>
<reference evidence="2 3" key="1">
    <citation type="journal article" date="2019" name="Vet. Microbiol.">
        <title>Development of multi locus sequence typing (MLST) of Rodentibacter pneumotropicus.</title>
        <authorList>
            <person name="Adhikary S."/>
            <person name="Bisgaard M."/>
            <person name="Boot R."/>
            <person name="Benga L."/>
            <person name="Nicklas W."/>
            <person name="Christensen H."/>
        </authorList>
    </citation>
    <scope>NUCLEOTIDE SEQUENCE [LARGE SCALE GENOMIC DNA]</scope>
    <source>
        <strain evidence="2 3">1596_07</strain>
    </source>
</reference>
<dbReference type="Pfam" id="PF09994">
    <property type="entry name" value="T6SS_Tle1-like_cat"/>
    <property type="match status" value="2"/>
</dbReference>
<proteinExistence type="predicted"/>
<dbReference type="PANTHER" id="PTHR33840:SF1">
    <property type="entry name" value="TLE1 PHOSPHOLIPASE DOMAIN-CONTAINING PROTEIN"/>
    <property type="match status" value="1"/>
</dbReference>
<feature type="domain" description="T6SS Phospholipase effector Tle1-like catalytic" evidence="1">
    <location>
        <begin position="10"/>
        <end position="130"/>
    </location>
</feature>
<protein>
    <submittedName>
        <fullName evidence="2">DUF2235 domain-containing protein</fullName>
    </submittedName>
</protein>
<name>A0A4S2PD60_9PAST</name>
<evidence type="ECO:0000313" key="2">
    <source>
        <dbReference type="EMBL" id="THA18007.1"/>
    </source>
</evidence>
<dbReference type="InterPro" id="IPR018712">
    <property type="entry name" value="Tle1-like_cat"/>
</dbReference>
<dbReference type="EMBL" id="QXNG01000003">
    <property type="protein sequence ID" value="THA18007.1"/>
    <property type="molecule type" value="Genomic_DNA"/>
</dbReference>
<evidence type="ECO:0000313" key="3">
    <source>
        <dbReference type="Proteomes" id="UP000310576"/>
    </source>
</evidence>
<sequence>MTCKVFRVGVFFDGTGNNLVNDEKLSQTSNIARLYRLYPKLAEKDAYIIGNKVTECRIYLDSIYIEGIGTKDNESDSGWEQGTGSGGAKRINRAVKEIRALRTKFPKNEYKFYIDVFGFSRGAALARDFINTIITYELDKPLYSSFKFIGLFDTVGSFGKAGDDKNYKPIDANEGSEGKALWGEIFGTPSSKKYEPYNFNLSRQSAEKIVHFVALDEYRKNFPLTDIEGAGETYHFIGAHSDVGGGYKPITKELIFEYTNKNTPAEAKQALSNPDKNGIQIGEGWNAEYRPVGRYASFPGHRDMNYAYAYARRTISNDLQRITLMAMYNCAVRAGVPFLPFTEDLSQSHLTALEKEIAYTEYNAFFNTLTTTSEAVLPLLKGDFSQEFKAYLSEVLESPFSVESFINHQTDKLRKSDRLPKRPQHFRDKLHLSILAKYAHNSSCTGDADGLKLPPIGFKHRAPNSFGETVANSALYSGLFGAIDIHPIRLVFENNVNDAVVLDEG</sequence>
<feature type="domain" description="T6SS Phospholipase effector Tle1-like catalytic" evidence="1">
    <location>
        <begin position="146"/>
        <end position="251"/>
    </location>
</feature>
<dbReference type="PANTHER" id="PTHR33840">
    <property type="match status" value="1"/>
</dbReference>
<accession>A0A4S2PD60</accession>
<comment type="caution">
    <text evidence="2">The sequence shown here is derived from an EMBL/GenBank/DDBJ whole genome shotgun (WGS) entry which is preliminary data.</text>
</comment>
<dbReference type="RefSeq" id="WP_136124999.1">
    <property type="nucleotide sequence ID" value="NZ_QXNF01000047.1"/>
</dbReference>
<evidence type="ECO:0000259" key="1">
    <source>
        <dbReference type="Pfam" id="PF09994"/>
    </source>
</evidence>
<dbReference type="Proteomes" id="UP000310576">
    <property type="component" value="Unassembled WGS sequence"/>
</dbReference>
<dbReference type="AlphaFoldDB" id="A0A4S2PD60"/>